<reference evidence="8 9" key="1">
    <citation type="submission" date="2024-09" db="EMBL/GenBank/DDBJ databases">
        <authorList>
            <person name="Sun Q."/>
            <person name="Mori K."/>
        </authorList>
    </citation>
    <scope>NUCLEOTIDE SEQUENCE [LARGE SCALE GENOMIC DNA]</scope>
    <source>
        <strain evidence="8 9">JCM 4557</strain>
    </source>
</reference>
<dbReference type="RefSeq" id="WP_394323275.1">
    <property type="nucleotide sequence ID" value="NZ_JBHMQV010000009.1"/>
</dbReference>
<evidence type="ECO:0000256" key="5">
    <source>
        <dbReference type="RuleBase" id="RU361168"/>
    </source>
</evidence>
<dbReference type="SUPFAM" id="SSF49785">
    <property type="entry name" value="Galactose-binding domain-like"/>
    <property type="match status" value="2"/>
</dbReference>
<dbReference type="InterPro" id="IPR013780">
    <property type="entry name" value="Glyco_hydro_b"/>
</dbReference>
<dbReference type="InterPro" id="IPR038637">
    <property type="entry name" value="NPCBM_sf"/>
</dbReference>
<dbReference type="InterPro" id="IPR013785">
    <property type="entry name" value="Aldolase_TIM"/>
</dbReference>
<keyword evidence="3 5" id="KW-0378">Hydrolase</keyword>
<comment type="catalytic activity">
    <reaction evidence="5">
        <text>Hydrolysis of terminal, non-reducing alpha-D-galactose residues in alpha-D-galactosides, including galactose oligosaccharides, galactomannans and galactolipids.</text>
        <dbReference type="EC" id="3.2.1.22"/>
    </reaction>
</comment>
<dbReference type="PRINTS" id="PR00740">
    <property type="entry name" value="GLHYDRLASE27"/>
</dbReference>
<proteinExistence type="inferred from homology"/>
<dbReference type="InterPro" id="IPR000111">
    <property type="entry name" value="Glyco_hydro_27/36_CS"/>
</dbReference>
<sequence length="719" mass="74522">MSSFRRSSRTSFGTPFRKRAGAALASLPLLAGGLVALATTTAAPAAAVDNGLARTPQMGFNNWNSTHCRAEFNEAMVKGIADTFVSQGLKDAGYTYVNLDDCWAQPNRDASGNLVPDPVRFPHGIKAVADYVHSKGLKFGLYSSAGTKTCDVQGFPGGLGHEQQDANLWASWGVDYLKYDNCNNNGVDAKQRYKAMGDALTAATRSTGRPILYSICEWGSNQPWTWAPAVGNSWRTTGDISDSWSSMISIAHQNQSLAPYAGPGAWNDPDMLEVGNGGMTDTEYRTHFSLWSQMAAPLLIGSDLRTASASTLAILKNTDVIAVDQDPLGKQGTVVSSSGGLVVMAKPLADGGRSVTLTNETTSTKTISTTVKDIGIGGASSYALKDLWSKATSTTSNAISASVPAHGTVMFRVTPGSPVPPPTGLNQLSDLPWTSAVGGWGPVERDRSNGEQAAGDGRVLTIGGTTYAKGLGTHAPSDISYYLGGACSSLGVDVGVDDESTNGGSVRFQIWRDGTLAADSGVRTAADPPRHLSADLKGGSKLRLVVTDGGDGITYDHADWADAKLACGAGPSAGTHDLSDLTWASATNGWGPVERDRSNGEQAAGDGRALTIGGVVYGKGLGTHAASAVSYYLGGACSSLTTAVGVDDEVAVGKGSVVFQIWRDGVLVADSGKVTGADAAKPLSVDLAGALEVRLVVTDAGDGVDYDHADWAGPRLVCA</sequence>
<keyword evidence="9" id="KW-1185">Reference proteome</keyword>
<evidence type="ECO:0000313" key="8">
    <source>
        <dbReference type="EMBL" id="MFC0848916.1"/>
    </source>
</evidence>
<dbReference type="SMART" id="SM00776">
    <property type="entry name" value="NPCBM"/>
    <property type="match status" value="2"/>
</dbReference>
<evidence type="ECO:0000256" key="2">
    <source>
        <dbReference type="ARBA" id="ARBA00022729"/>
    </source>
</evidence>
<accession>A0ABV6TT02</accession>
<keyword evidence="5" id="KW-1015">Disulfide bond</keyword>
<protein>
    <recommendedName>
        <fullName evidence="5">Alpha-galactosidase</fullName>
        <ecNumber evidence="5">3.2.1.22</ecNumber>
    </recommendedName>
    <alternativeName>
        <fullName evidence="5">Melibiase</fullName>
    </alternativeName>
</protein>
<gene>
    <name evidence="8" type="ORF">ACFH04_35160</name>
</gene>
<comment type="similarity">
    <text evidence="1 5">Belongs to the glycosyl hydrolase 27 family.</text>
</comment>
<dbReference type="CDD" id="cd14792">
    <property type="entry name" value="GH27"/>
    <property type="match status" value="1"/>
</dbReference>
<evidence type="ECO:0000256" key="1">
    <source>
        <dbReference type="ARBA" id="ARBA00009743"/>
    </source>
</evidence>
<dbReference type="Proteomes" id="UP001589887">
    <property type="component" value="Unassembled WGS sequence"/>
</dbReference>
<comment type="caution">
    <text evidence="8">The sequence shown here is derived from an EMBL/GenBank/DDBJ whole genome shotgun (WGS) entry which is preliminary data.</text>
</comment>
<name>A0ABV6TT02_9ACTN</name>
<dbReference type="InterPro" id="IPR017853">
    <property type="entry name" value="GH"/>
</dbReference>
<evidence type="ECO:0000259" key="7">
    <source>
        <dbReference type="SMART" id="SM00776"/>
    </source>
</evidence>
<dbReference type="EC" id="3.2.1.22" evidence="5"/>
<evidence type="ECO:0000256" key="6">
    <source>
        <dbReference type="SAM" id="SignalP"/>
    </source>
</evidence>
<dbReference type="EMBL" id="JBHMQV010000009">
    <property type="protein sequence ID" value="MFC0848916.1"/>
    <property type="molecule type" value="Genomic_DNA"/>
</dbReference>
<dbReference type="Gene3D" id="2.60.40.1180">
    <property type="entry name" value="Golgi alpha-mannosidase II"/>
    <property type="match status" value="1"/>
</dbReference>
<evidence type="ECO:0000256" key="4">
    <source>
        <dbReference type="ARBA" id="ARBA00023295"/>
    </source>
</evidence>
<dbReference type="PANTHER" id="PTHR11452:SF75">
    <property type="entry name" value="ALPHA-GALACTOSIDASE MEL1"/>
    <property type="match status" value="1"/>
</dbReference>
<dbReference type="InterPro" id="IPR041233">
    <property type="entry name" value="Melibiase_C"/>
</dbReference>
<dbReference type="Gene3D" id="2.60.120.1060">
    <property type="entry name" value="NPCBM/NEW2 domain"/>
    <property type="match status" value="2"/>
</dbReference>
<dbReference type="InterPro" id="IPR002241">
    <property type="entry name" value="Glyco_hydro_27"/>
</dbReference>
<feature type="signal peptide" evidence="6">
    <location>
        <begin position="1"/>
        <end position="38"/>
    </location>
</feature>
<dbReference type="SUPFAM" id="SSF51011">
    <property type="entry name" value="Glycosyl hydrolase domain"/>
    <property type="match status" value="1"/>
</dbReference>
<feature type="chain" id="PRO_5047380853" description="Alpha-galactosidase" evidence="6">
    <location>
        <begin position="39"/>
        <end position="719"/>
    </location>
</feature>
<dbReference type="Pfam" id="PF16499">
    <property type="entry name" value="Melibiase_2"/>
    <property type="match status" value="1"/>
</dbReference>
<dbReference type="InterPro" id="IPR013222">
    <property type="entry name" value="Glyco_hyd_98_carb-bd"/>
</dbReference>
<feature type="domain" description="Glycosyl hydrolase family 98 putative carbohydrate-binding module" evidence="7">
    <location>
        <begin position="572"/>
        <end position="718"/>
    </location>
</feature>
<dbReference type="PROSITE" id="PS00512">
    <property type="entry name" value="ALPHA_GALACTOSIDASE"/>
    <property type="match status" value="1"/>
</dbReference>
<keyword evidence="2 6" id="KW-0732">Signal</keyword>
<dbReference type="InterPro" id="IPR008979">
    <property type="entry name" value="Galactose-bd-like_sf"/>
</dbReference>
<feature type="domain" description="Glycosyl hydrolase family 98 putative carbohydrate-binding module" evidence="7">
    <location>
        <begin position="422"/>
        <end position="567"/>
    </location>
</feature>
<dbReference type="Gene3D" id="3.20.20.70">
    <property type="entry name" value="Aldolase class I"/>
    <property type="match status" value="1"/>
</dbReference>
<dbReference type="Pfam" id="PF08305">
    <property type="entry name" value="NPCBM"/>
    <property type="match status" value="2"/>
</dbReference>
<dbReference type="Pfam" id="PF17801">
    <property type="entry name" value="Melibiase_C"/>
    <property type="match status" value="1"/>
</dbReference>
<organism evidence="8 9">
    <name type="scientific">Streptomyces noboritoensis</name>
    <dbReference type="NCBI Taxonomy" id="67337"/>
    <lineage>
        <taxon>Bacteria</taxon>
        <taxon>Bacillati</taxon>
        <taxon>Actinomycetota</taxon>
        <taxon>Actinomycetes</taxon>
        <taxon>Kitasatosporales</taxon>
        <taxon>Streptomycetaceae</taxon>
        <taxon>Streptomyces</taxon>
    </lineage>
</organism>
<dbReference type="PANTHER" id="PTHR11452">
    <property type="entry name" value="ALPHA-GALACTOSIDASE/ALPHA-N-ACETYLGALACTOSAMINIDASE"/>
    <property type="match status" value="1"/>
</dbReference>
<dbReference type="SUPFAM" id="SSF51445">
    <property type="entry name" value="(Trans)glycosidases"/>
    <property type="match status" value="1"/>
</dbReference>
<evidence type="ECO:0000256" key="3">
    <source>
        <dbReference type="ARBA" id="ARBA00022801"/>
    </source>
</evidence>
<evidence type="ECO:0000313" key="9">
    <source>
        <dbReference type="Proteomes" id="UP001589887"/>
    </source>
</evidence>
<keyword evidence="4 5" id="KW-0326">Glycosidase</keyword>